<protein>
    <recommendedName>
        <fullName evidence="1">DUF4283 domain-containing protein</fullName>
    </recommendedName>
</protein>
<keyword evidence="3" id="KW-1185">Reference proteome</keyword>
<gene>
    <name evidence="2" type="ORF">M5K25_006937</name>
</gene>
<evidence type="ECO:0000313" key="2">
    <source>
        <dbReference type="EMBL" id="KAL0922907.1"/>
    </source>
</evidence>
<evidence type="ECO:0000259" key="1">
    <source>
        <dbReference type="Pfam" id="PF14111"/>
    </source>
</evidence>
<dbReference type="AlphaFoldDB" id="A0ABD0VCI5"/>
<evidence type="ECO:0000313" key="3">
    <source>
        <dbReference type="Proteomes" id="UP001552299"/>
    </source>
</evidence>
<comment type="caution">
    <text evidence="2">The sequence shown here is derived from an EMBL/GenBank/DDBJ whole genome shotgun (WGS) entry which is preliminary data.</text>
</comment>
<dbReference type="Pfam" id="PF14111">
    <property type="entry name" value="DUF4283"/>
    <property type="match status" value="1"/>
</dbReference>
<feature type="domain" description="DUF4283" evidence="1">
    <location>
        <begin position="380"/>
        <end position="463"/>
    </location>
</feature>
<sequence length="531" mass="59968">MFQSAENVSSKWGCLGRKLVRGFVRVTKGFPSTRVLCHHQEGEKGGRFSAVTRRVKKEEGFSAITRRVKKEEGSLPSPGGLLINDENKVTCHVQLVSLQQETRTYREYDFKSVCRRHLVNELTRILSYQISSKILKFKSQSSWQSIPGYHITADNWNLIDKSHKAIKLKLPRESTSFFSNFAFPPFLADLPFMAGDPSAADSGRWNPSNRSPLDSQLTDCHVDQKKTSKFGALTIKEPVSAGAKVITPIMGKGKQLKKDRTIKTPRVTSRLSVISKRNDFEASSSSDMKLIVNRFGIPNNKNSSSALNFVNDHSDVRKNAQVKIYEETVKQVNIGVDGTTPLNPWTRRPNIKVNFIKDNFVLTEDGLAVKLHEPSVKENSEKLKFSVVVKVFGKNIPVHVIAEELRRQWMQFGKFHLTILSFDRVLCSFFSSESMENVMSGGPWFVSGHIVGIDKWTPEFSTTSLKGLTSPVWVRLLHLPLYCWDEINVARIASLIGIPLLIDGNMFQWGRREFARVCVRADLDKKLPLGV</sequence>
<accession>A0ABD0VCI5</accession>
<proteinExistence type="predicted"/>
<dbReference type="InterPro" id="IPR025558">
    <property type="entry name" value="DUF4283"/>
</dbReference>
<name>A0ABD0VCI5_DENTH</name>
<organism evidence="2 3">
    <name type="scientific">Dendrobium thyrsiflorum</name>
    <name type="common">Pinecone-like raceme dendrobium</name>
    <name type="synonym">Orchid</name>
    <dbReference type="NCBI Taxonomy" id="117978"/>
    <lineage>
        <taxon>Eukaryota</taxon>
        <taxon>Viridiplantae</taxon>
        <taxon>Streptophyta</taxon>
        <taxon>Embryophyta</taxon>
        <taxon>Tracheophyta</taxon>
        <taxon>Spermatophyta</taxon>
        <taxon>Magnoliopsida</taxon>
        <taxon>Liliopsida</taxon>
        <taxon>Asparagales</taxon>
        <taxon>Orchidaceae</taxon>
        <taxon>Epidendroideae</taxon>
        <taxon>Malaxideae</taxon>
        <taxon>Dendrobiinae</taxon>
        <taxon>Dendrobium</taxon>
    </lineage>
</organism>
<dbReference type="InterPro" id="IPR040256">
    <property type="entry name" value="At4g02000-like"/>
</dbReference>
<reference evidence="2 3" key="1">
    <citation type="journal article" date="2024" name="Plant Biotechnol. J.">
        <title>Dendrobium thyrsiflorum genome and its molecular insights into genes involved in important horticultural traits.</title>
        <authorList>
            <person name="Chen B."/>
            <person name="Wang J.Y."/>
            <person name="Zheng P.J."/>
            <person name="Li K.L."/>
            <person name="Liang Y.M."/>
            <person name="Chen X.F."/>
            <person name="Zhang C."/>
            <person name="Zhao X."/>
            <person name="He X."/>
            <person name="Zhang G.Q."/>
            <person name="Liu Z.J."/>
            <person name="Xu Q."/>
        </authorList>
    </citation>
    <scope>NUCLEOTIDE SEQUENCE [LARGE SCALE GENOMIC DNA]</scope>
    <source>
        <strain evidence="2">GZMU011</strain>
    </source>
</reference>
<dbReference type="PANTHER" id="PTHR31286">
    <property type="entry name" value="GLYCINE-RICH CELL WALL STRUCTURAL PROTEIN 1.8-LIKE"/>
    <property type="match status" value="1"/>
</dbReference>
<dbReference type="EMBL" id="JANQDX010000006">
    <property type="protein sequence ID" value="KAL0922907.1"/>
    <property type="molecule type" value="Genomic_DNA"/>
</dbReference>
<dbReference type="Proteomes" id="UP001552299">
    <property type="component" value="Unassembled WGS sequence"/>
</dbReference>
<dbReference type="PANTHER" id="PTHR31286:SF180">
    <property type="entry name" value="OS10G0362600 PROTEIN"/>
    <property type="match status" value="1"/>
</dbReference>